<feature type="region of interest" description="Disordered" evidence="1">
    <location>
        <begin position="251"/>
        <end position="303"/>
    </location>
</feature>
<feature type="compositionally biased region" description="Low complexity" evidence="1">
    <location>
        <begin position="274"/>
        <end position="301"/>
    </location>
</feature>
<feature type="domain" description="Retroviral polymerase SH3-like" evidence="2">
    <location>
        <begin position="207"/>
        <end position="245"/>
    </location>
</feature>
<sequence>MAKDNNISTASGSLGIELIATTQTSFPNIPLPSPNLAHQLPIPDQFLTGDQPNPAYHGWIRQDQQTTRNAWSKLVAAYASGSKPQIPPTTQFTHSSVAHNRGRGKGRGNRGRGLSSNQVYSQMAHNSGKGRIARVCPSPRICNRTQSFGKPVSNLANTQPSPTQDLLMDSGTTHHTTTDHNNLGIHSEYQGPEEVTLGNGSKLPISHIGYSKIHKGYKCFDPTSSKFFVSLHVMFYECVFPFSSRDAMVPETSTNATTDPLTLHPPVTSPPLVLPTSQPHSPSSQISSTPTTTSRTSQPSPLHLSANEISPCVDLSKCDLPIVPFDYIPSPLPSTPTR</sequence>
<evidence type="ECO:0000256" key="1">
    <source>
        <dbReference type="SAM" id="MobiDB-lite"/>
    </source>
</evidence>
<evidence type="ECO:0000313" key="4">
    <source>
        <dbReference type="Proteomes" id="UP000826656"/>
    </source>
</evidence>
<organism evidence="3 4">
    <name type="scientific">Solanum tuberosum</name>
    <name type="common">Potato</name>
    <dbReference type="NCBI Taxonomy" id="4113"/>
    <lineage>
        <taxon>Eukaryota</taxon>
        <taxon>Viridiplantae</taxon>
        <taxon>Streptophyta</taxon>
        <taxon>Embryophyta</taxon>
        <taxon>Tracheophyta</taxon>
        <taxon>Spermatophyta</taxon>
        <taxon>Magnoliopsida</taxon>
        <taxon>eudicotyledons</taxon>
        <taxon>Gunneridae</taxon>
        <taxon>Pentapetalae</taxon>
        <taxon>asterids</taxon>
        <taxon>lamiids</taxon>
        <taxon>Solanales</taxon>
        <taxon>Solanaceae</taxon>
        <taxon>Solanoideae</taxon>
        <taxon>Solaneae</taxon>
        <taxon>Solanum</taxon>
    </lineage>
</organism>
<comment type="caution">
    <text evidence="3">The sequence shown here is derived from an EMBL/GenBank/DDBJ whole genome shotgun (WGS) entry which is preliminary data.</text>
</comment>
<feature type="region of interest" description="Disordered" evidence="1">
    <location>
        <begin position="82"/>
        <end position="117"/>
    </location>
</feature>
<keyword evidence="4" id="KW-1185">Reference proteome</keyword>
<gene>
    <name evidence="3" type="ORF">KY290_028019</name>
</gene>
<dbReference type="Pfam" id="PF25597">
    <property type="entry name" value="SH3_retrovirus"/>
    <property type="match status" value="1"/>
</dbReference>
<evidence type="ECO:0000259" key="2">
    <source>
        <dbReference type="Pfam" id="PF25597"/>
    </source>
</evidence>
<dbReference type="Proteomes" id="UP000826656">
    <property type="component" value="Unassembled WGS sequence"/>
</dbReference>
<reference evidence="3 4" key="1">
    <citation type="journal article" date="2021" name="bioRxiv">
        <title>Chromosome-scale and haplotype-resolved genome assembly of a tetraploid potato cultivar.</title>
        <authorList>
            <person name="Sun H."/>
            <person name="Jiao W.-B."/>
            <person name="Krause K."/>
            <person name="Campoy J.A."/>
            <person name="Goel M."/>
            <person name="Folz-Donahue K."/>
            <person name="Kukat C."/>
            <person name="Huettel B."/>
            <person name="Schneeberger K."/>
        </authorList>
    </citation>
    <scope>NUCLEOTIDE SEQUENCE [LARGE SCALE GENOMIC DNA]</scope>
    <source>
        <strain evidence="3">SolTubOtavaFocal</strain>
        <tissue evidence="3">Leaves</tissue>
    </source>
</reference>
<feature type="compositionally biased region" description="Basic residues" evidence="1">
    <location>
        <begin position="100"/>
        <end position="110"/>
    </location>
</feature>
<evidence type="ECO:0000313" key="3">
    <source>
        <dbReference type="EMBL" id="KAH0748787.1"/>
    </source>
</evidence>
<protein>
    <recommendedName>
        <fullName evidence="2">Retroviral polymerase SH3-like domain-containing protein</fullName>
    </recommendedName>
</protein>
<dbReference type="InterPro" id="IPR057670">
    <property type="entry name" value="SH3_retrovirus"/>
</dbReference>
<proteinExistence type="predicted"/>
<name>A0ABQ7UGR9_SOLTU</name>
<accession>A0ABQ7UGR9</accession>
<feature type="compositionally biased region" description="Polar residues" evidence="1">
    <location>
        <begin position="88"/>
        <end position="98"/>
    </location>
</feature>
<dbReference type="EMBL" id="JAIVGD010000019">
    <property type="protein sequence ID" value="KAH0748787.1"/>
    <property type="molecule type" value="Genomic_DNA"/>
</dbReference>